<dbReference type="Proteomes" id="UP000075635">
    <property type="component" value="Unassembled WGS sequence"/>
</dbReference>
<reference evidence="3 4" key="1">
    <citation type="submission" date="2014-02" db="EMBL/GenBank/DDBJ databases">
        <title>The small core and large imbalanced accessory genome model reveals a collaborative survival strategy of Sorangium cellulosum strains in nature.</title>
        <authorList>
            <person name="Han K."/>
            <person name="Peng R."/>
            <person name="Blom J."/>
            <person name="Li Y.-Z."/>
        </authorList>
    </citation>
    <scope>NUCLEOTIDE SEQUENCE [LARGE SCALE GENOMIC DNA]</scope>
    <source>
        <strain evidence="3 4">So0011-07</strain>
    </source>
</reference>
<keyword evidence="2" id="KW-1133">Transmembrane helix</keyword>
<comment type="caution">
    <text evidence="3">The sequence shown here is derived from an EMBL/GenBank/DDBJ whole genome shotgun (WGS) entry which is preliminary data.</text>
</comment>
<organism evidence="3 4">
    <name type="scientific">Sorangium cellulosum</name>
    <name type="common">Polyangium cellulosum</name>
    <dbReference type="NCBI Taxonomy" id="56"/>
    <lineage>
        <taxon>Bacteria</taxon>
        <taxon>Pseudomonadati</taxon>
        <taxon>Myxococcota</taxon>
        <taxon>Polyangia</taxon>
        <taxon>Polyangiales</taxon>
        <taxon>Polyangiaceae</taxon>
        <taxon>Sorangium</taxon>
    </lineage>
</organism>
<evidence type="ECO:0000256" key="2">
    <source>
        <dbReference type="SAM" id="Phobius"/>
    </source>
</evidence>
<feature type="region of interest" description="Disordered" evidence="1">
    <location>
        <begin position="1"/>
        <end position="25"/>
    </location>
</feature>
<gene>
    <name evidence="3" type="ORF">BE17_18095</name>
</gene>
<evidence type="ECO:0000256" key="1">
    <source>
        <dbReference type="SAM" id="MobiDB-lite"/>
    </source>
</evidence>
<accession>A0A150R2T2</accession>
<evidence type="ECO:0000313" key="4">
    <source>
        <dbReference type="Proteomes" id="UP000075635"/>
    </source>
</evidence>
<dbReference type="EMBL" id="JEMB01003274">
    <property type="protein sequence ID" value="KYF74431.1"/>
    <property type="molecule type" value="Genomic_DNA"/>
</dbReference>
<keyword evidence="2" id="KW-0472">Membrane</keyword>
<sequence length="83" mass="8906">MSDPLRRGPALGFVGPSPSAPRASPTPSGLLILMGGVVLMGGWSRRRRVARAIAIERRLPELVAQVIRWVLTGLSLLATPQRP</sequence>
<dbReference type="AlphaFoldDB" id="A0A150R2T2"/>
<name>A0A150R2T2_SORCE</name>
<evidence type="ECO:0008006" key="5">
    <source>
        <dbReference type="Google" id="ProtNLM"/>
    </source>
</evidence>
<feature type="transmembrane region" description="Helical" evidence="2">
    <location>
        <begin position="26"/>
        <end position="43"/>
    </location>
</feature>
<proteinExistence type="predicted"/>
<protein>
    <recommendedName>
        <fullName evidence="5">PEP-CTERM protein-sorting domain-containing protein</fullName>
    </recommendedName>
</protein>
<keyword evidence="2" id="KW-0812">Transmembrane</keyword>
<feature type="compositionally biased region" description="Low complexity" evidence="1">
    <location>
        <begin position="16"/>
        <end position="25"/>
    </location>
</feature>
<evidence type="ECO:0000313" key="3">
    <source>
        <dbReference type="EMBL" id="KYF74431.1"/>
    </source>
</evidence>